<evidence type="ECO:0008006" key="3">
    <source>
        <dbReference type="Google" id="ProtNLM"/>
    </source>
</evidence>
<name>A0ABT2CK39_9ACTN</name>
<comment type="caution">
    <text evidence="1">The sequence shown here is derived from an EMBL/GenBank/DDBJ whole genome shotgun (WGS) entry which is preliminary data.</text>
</comment>
<evidence type="ECO:0000313" key="1">
    <source>
        <dbReference type="EMBL" id="MCS0637781.1"/>
    </source>
</evidence>
<dbReference type="Proteomes" id="UP001431313">
    <property type="component" value="Unassembled WGS sequence"/>
</dbReference>
<reference evidence="1" key="1">
    <citation type="submission" date="2022-08" db="EMBL/GenBank/DDBJ databases">
        <authorList>
            <person name="Somphong A."/>
            <person name="Phongsopitanun W."/>
        </authorList>
    </citation>
    <scope>NUCLEOTIDE SEQUENCE</scope>
    <source>
        <strain evidence="1">LP05-1</strain>
    </source>
</reference>
<sequence length="203" mass="20117">MSGGFRTNWARAALVGAASGLRSQAGLAAVALTARPGDPGSGLLARRWGRGGALLGAVGEAVADKLPATPSRLAPAGLLPRLVLGGLTGGLLAARDTGRGVAGGPPVRGALVGVATAAGAAVAGARWRRAAWEWGWPDWPAALVEDAVTAALAYAAVRGRNDPEAEAREAYGPGAYDESVEAAGTYRATGYAEGRPGAAPDGS</sequence>
<gene>
    <name evidence="1" type="ORF">NX801_19345</name>
</gene>
<protein>
    <recommendedName>
        <fullName evidence="3">DUF4126 domain-containing protein</fullName>
    </recommendedName>
</protein>
<accession>A0ABT2CK39</accession>
<keyword evidence="2" id="KW-1185">Reference proteome</keyword>
<dbReference type="EMBL" id="JANUGQ010000016">
    <property type="protein sequence ID" value="MCS0637781.1"/>
    <property type="molecule type" value="Genomic_DNA"/>
</dbReference>
<organism evidence="1 2">
    <name type="scientific">Streptomyces pyxinae</name>
    <dbReference type="NCBI Taxonomy" id="2970734"/>
    <lineage>
        <taxon>Bacteria</taxon>
        <taxon>Bacillati</taxon>
        <taxon>Actinomycetota</taxon>
        <taxon>Actinomycetes</taxon>
        <taxon>Kitasatosporales</taxon>
        <taxon>Streptomycetaceae</taxon>
        <taxon>Streptomyces</taxon>
    </lineage>
</organism>
<dbReference type="RefSeq" id="WP_258789033.1">
    <property type="nucleotide sequence ID" value="NZ_JANUGQ010000016.1"/>
</dbReference>
<evidence type="ECO:0000313" key="2">
    <source>
        <dbReference type="Proteomes" id="UP001431313"/>
    </source>
</evidence>
<proteinExistence type="predicted"/>